<accession>A0ABX6IHD2</accession>
<proteinExistence type="predicted"/>
<gene>
    <name evidence="2" type="ORF">GII31_06225</name>
</gene>
<feature type="transmembrane region" description="Helical" evidence="1">
    <location>
        <begin position="29"/>
        <end position="48"/>
    </location>
</feature>
<dbReference type="Proteomes" id="UP001059836">
    <property type="component" value="Chromosome"/>
</dbReference>
<keyword evidence="1" id="KW-0472">Membrane</keyword>
<sequence>MTSGGSVWALMEAIGRTADGGMNDALPTVAWILVTFVGPFFTMGQAAWDFSRSGVVRY</sequence>
<keyword evidence="1" id="KW-1133">Transmembrane helix</keyword>
<evidence type="ECO:0000313" key="3">
    <source>
        <dbReference type="Proteomes" id="UP001059836"/>
    </source>
</evidence>
<protein>
    <submittedName>
        <fullName evidence="2">Uncharacterized protein</fullName>
    </submittedName>
</protein>
<keyword evidence="1" id="KW-0812">Transmembrane</keyword>
<keyword evidence="3" id="KW-1185">Reference proteome</keyword>
<dbReference type="RefSeq" id="WP_213247784.1">
    <property type="nucleotide sequence ID" value="NZ_CP045806.1"/>
</dbReference>
<evidence type="ECO:0000313" key="2">
    <source>
        <dbReference type="EMBL" id="QHN34556.1"/>
    </source>
</evidence>
<name>A0ABX6IHD2_9ACTN</name>
<reference evidence="2" key="1">
    <citation type="journal article" date="2021" name="Nat. Microbiol.">
        <title>Cocultivation of an ultrasmall environmental parasitic bacterium with lytic ability against bacteria associated with wastewater foams.</title>
        <authorList>
            <person name="Batinovic S."/>
            <person name="Rose J.J.A."/>
            <person name="Ratcliffe J."/>
            <person name="Seviour R.J."/>
            <person name="Petrovski S."/>
        </authorList>
    </citation>
    <scope>NUCLEOTIDE SEQUENCE</scope>
    <source>
        <strain evidence="2">CON9</strain>
    </source>
</reference>
<dbReference type="EMBL" id="CP045809">
    <property type="protein sequence ID" value="QHN34556.1"/>
    <property type="molecule type" value="Genomic_DNA"/>
</dbReference>
<evidence type="ECO:0000256" key="1">
    <source>
        <dbReference type="SAM" id="Phobius"/>
    </source>
</evidence>
<organism evidence="2 3">
    <name type="scientific">Gordonia pseudamarae</name>
    <dbReference type="NCBI Taxonomy" id="2831662"/>
    <lineage>
        <taxon>Bacteria</taxon>
        <taxon>Bacillati</taxon>
        <taxon>Actinomycetota</taxon>
        <taxon>Actinomycetes</taxon>
        <taxon>Mycobacteriales</taxon>
        <taxon>Gordoniaceae</taxon>
        <taxon>Gordonia</taxon>
    </lineage>
</organism>